<dbReference type="AlphaFoldDB" id="A0A2Z5UVS9"/>
<proteinExistence type="predicted"/>
<dbReference type="Gene3D" id="1.10.260.40">
    <property type="entry name" value="lambda repressor-like DNA-binding domains"/>
    <property type="match status" value="1"/>
</dbReference>
<dbReference type="Proteomes" id="UP000282483">
    <property type="component" value="Chromosome"/>
</dbReference>
<name>A0A2Z5UVS9_9COXI</name>
<dbReference type="Pfam" id="PF14549">
    <property type="entry name" value="P22_Cro"/>
    <property type="match status" value="1"/>
</dbReference>
<organism evidence="1 2">
    <name type="scientific">Candidatus Rickettsiella viridis</name>
    <dbReference type="NCBI Taxonomy" id="676208"/>
    <lineage>
        <taxon>Bacteria</taxon>
        <taxon>Pseudomonadati</taxon>
        <taxon>Pseudomonadota</taxon>
        <taxon>Gammaproteobacteria</taxon>
        <taxon>Legionellales</taxon>
        <taxon>Coxiellaceae</taxon>
        <taxon>Rickettsiella</taxon>
    </lineage>
</organism>
<evidence type="ECO:0000313" key="1">
    <source>
        <dbReference type="EMBL" id="BBB15131.1"/>
    </source>
</evidence>
<sequence>MLINSLRKVIAHFGSTTKVAEALGIPQQSVSDWYRGRSEILLKFALHLVWMMRGEVDWKDLVSFKIAYRLKNLCLSLKEVGFYPCELIHVLTSRIHVSANLKPLKNKENFLKINRPPCINEDYTLIFGHKSFFIYQEKNKKTIPCWKFSLQNLAEGNYITEDLVKTFLISERAAIGIALEKYIGNRQGQRTDLFEIKQDEYFKQKLRLNLDKVRGRKMFLFQTHLDLAPKFSTGKLKKFFNNDYAIYLSLNLPSTYPCINSCKASFISLSSRAACNFKAFLKDIGVSKQSLTISSLALLLLKACFFINDYPERSKKRAL</sequence>
<keyword evidence="2" id="KW-1185">Reference proteome</keyword>
<accession>A0A2Z5UVS9</accession>
<evidence type="ECO:0008006" key="3">
    <source>
        <dbReference type="Google" id="ProtNLM"/>
    </source>
</evidence>
<dbReference type="SUPFAM" id="SSF47413">
    <property type="entry name" value="lambda repressor-like DNA-binding domains"/>
    <property type="match status" value="1"/>
</dbReference>
<reference evidence="1 2" key="1">
    <citation type="submission" date="2017-03" db="EMBL/GenBank/DDBJ databases">
        <title>The genome sequence of Candidatus Rickettsiella viridis.</title>
        <authorList>
            <person name="Nikoh N."/>
            <person name="Tsuchida T."/>
            <person name="Yamaguchi K."/>
            <person name="Maeda T."/>
            <person name="Shigenobu S."/>
            <person name="Fukatsu T."/>
        </authorList>
    </citation>
    <scope>NUCLEOTIDE SEQUENCE [LARGE SCALE GENOMIC DNA]</scope>
    <source>
        <strain evidence="1 2">Ap-RA04</strain>
    </source>
</reference>
<dbReference type="GO" id="GO:0003677">
    <property type="term" value="F:DNA binding"/>
    <property type="evidence" value="ECO:0007669"/>
    <property type="project" value="InterPro"/>
</dbReference>
<dbReference type="KEGG" id="rvi:RVIR1_06320"/>
<evidence type="ECO:0000313" key="2">
    <source>
        <dbReference type="Proteomes" id="UP000282483"/>
    </source>
</evidence>
<dbReference type="RefSeq" id="WP_172593969.1">
    <property type="nucleotide sequence ID" value="NZ_AP018005.1"/>
</dbReference>
<dbReference type="InterPro" id="IPR010982">
    <property type="entry name" value="Lambda_DNA-bd_dom_sf"/>
</dbReference>
<protein>
    <recommendedName>
        <fullName evidence="3">Transcriptional regulator</fullName>
    </recommendedName>
</protein>
<dbReference type="EMBL" id="AP018005">
    <property type="protein sequence ID" value="BBB15131.1"/>
    <property type="molecule type" value="Genomic_DNA"/>
</dbReference>
<gene>
    <name evidence="1" type="ORF">RVIR1_06320</name>
</gene>